<organism evidence="11 12">
    <name type="scientific">Mesorhizobium zhangyense</name>
    <dbReference type="NCBI Taxonomy" id="1776730"/>
    <lineage>
        <taxon>Bacteria</taxon>
        <taxon>Pseudomonadati</taxon>
        <taxon>Pseudomonadota</taxon>
        <taxon>Alphaproteobacteria</taxon>
        <taxon>Hyphomicrobiales</taxon>
        <taxon>Phyllobacteriaceae</taxon>
        <taxon>Mesorhizobium</taxon>
    </lineage>
</organism>
<evidence type="ECO:0000256" key="6">
    <source>
        <dbReference type="ARBA" id="ARBA00022801"/>
    </source>
</evidence>
<dbReference type="InterPro" id="IPR015376">
    <property type="entry name" value="Znr_NADH_PPase"/>
</dbReference>
<dbReference type="InterPro" id="IPR049734">
    <property type="entry name" value="NudC-like_C"/>
</dbReference>
<dbReference type="EMBL" id="JAAKZG010000030">
    <property type="protein sequence ID" value="NGN45239.1"/>
    <property type="molecule type" value="Genomic_DNA"/>
</dbReference>
<evidence type="ECO:0000256" key="2">
    <source>
        <dbReference type="ARBA" id="ARBA00001947"/>
    </source>
</evidence>
<dbReference type="Pfam" id="PF00293">
    <property type="entry name" value="NUDIX"/>
    <property type="match status" value="1"/>
</dbReference>
<accession>A0A7C9RCQ3</accession>
<evidence type="ECO:0000313" key="11">
    <source>
        <dbReference type="EMBL" id="NGN45239.1"/>
    </source>
</evidence>
<dbReference type="NCBIfam" id="NF001299">
    <property type="entry name" value="PRK00241.1"/>
    <property type="match status" value="1"/>
</dbReference>
<comment type="cofactor">
    <cofactor evidence="1">
        <name>Mg(2+)</name>
        <dbReference type="ChEBI" id="CHEBI:18420"/>
    </cofactor>
</comment>
<comment type="cofactor">
    <cofactor evidence="2">
        <name>Zn(2+)</name>
        <dbReference type="ChEBI" id="CHEBI:29105"/>
    </cofactor>
</comment>
<name>A0A7C9RCQ3_9HYPH</name>
<evidence type="ECO:0000256" key="4">
    <source>
        <dbReference type="ARBA" id="ARBA00012381"/>
    </source>
</evidence>
<evidence type="ECO:0000256" key="9">
    <source>
        <dbReference type="ARBA" id="ARBA00023679"/>
    </source>
</evidence>
<evidence type="ECO:0000313" key="12">
    <source>
        <dbReference type="Proteomes" id="UP000481252"/>
    </source>
</evidence>
<dbReference type="PANTHER" id="PTHR42904">
    <property type="entry name" value="NUDIX HYDROLASE, NUDC SUBFAMILY"/>
    <property type="match status" value="1"/>
</dbReference>
<evidence type="ECO:0000259" key="10">
    <source>
        <dbReference type="PROSITE" id="PS51462"/>
    </source>
</evidence>
<sequence length="311" mass="34067">MTFRLFDAPEREASQFVGFAGNLIDRQSEHRSDDSASKALADPTARLMLVRDGRLFLKLADGAFDGYFSTDEIPAFSPVLDQAILLGFSEAGPVLAAPAGLDIEQLPETVKAIDYRSINMQGLIDPSAVGAMAQAAALLAWHSTHKFCGRCGHETEMRAGGYKRHCPNCNAEHFPRTDPVAIMLTVTPEKCLLGRSRHFAPGMYSALAGFIEPGETIEAAVRRETLEEAGIRLGRVVYHASQPWPFPYSLMIGCFGEALNEDIRIDAELEDCRWFSRDEVRDMLAGNHAGGVVVPPKSAIAHHLIRAWAES</sequence>
<comment type="similarity">
    <text evidence="3">Belongs to the Nudix hydrolase family. NudC subfamily.</text>
</comment>
<proteinExistence type="inferred from homology"/>
<comment type="catalytic activity">
    <reaction evidence="9">
        <text>a 5'-end NAD(+)-phospho-ribonucleoside in mRNA + H2O = a 5'-end phospho-adenosine-phospho-ribonucleoside in mRNA + beta-nicotinamide D-ribonucleotide + 2 H(+)</text>
        <dbReference type="Rhea" id="RHEA:60876"/>
        <dbReference type="Rhea" id="RHEA-COMP:15698"/>
        <dbReference type="Rhea" id="RHEA-COMP:15719"/>
        <dbReference type="ChEBI" id="CHEBI:14649"/>
        <dbReference type="ChEBI" id="CHEBI:15377"/>
        <dbReference type="ChEBI" id="CHEBI:15378"/>
        <dbReference type="ChEBI" id="CHEBI:144029"/>
        <dbReference type="ChEBI" id="CHEBI:144051"/>
    </reaction>
    <physiologicalReaction direction="left-to-right" evidence="9">
        <dbReference type="Rhea" id="RHEA:60877"/>
    </physiologicalReaction>
</comment>
<dbReference type="PROSITE" id="PS00893">
    <property type="entry name" value="NUDIX_BOX"/>
    <property type="match status" value="1"/>
</dbReference>
<dbReference type="SUPFAM" id="SSF55811">
    <property type="entry name" value="Nudix"/>
    <property type="match status" value="1"/>
</dbReference>
<gene>
    <name evidence="11" type="primary">nudC</name>
    <name evidence="11" type="ORF">G6N74_29745</name>
</gene>
<evidence type="ECO:0000256" key="8">
    <source>
        <dbReference type="ARBA" id="ARBA00023027"/>
    </source>
</evidence>
<dbReference type="GO" id="GO:0005829">
    <property type="term" value="C:cytosol"/>
    <property type="evidence" value="ECO:0007669"/>
    <property type="project" value="TreeGrafter"/>
</dbReference>
<evidence type="ECO:0000256" key="1">
    <source>
        <dbReference type="ARBA" id="ARBA00001946"/>
    </source>
</evidence>
<dbReference type="CDD" id="cd03429">
    <property type="entry name" value="NUDIX_NADH_pyrophosphatase_Nudt13"/>
    <property type="match status" value="1"/>
</dbReference>
<dbReference type="PROSITE" id="PS51462">
    <property type="entry name" value="NUDIX"/>
    <property type="match status" value="1"/>
</dbReference>
<dbReference type="Proteomes" id="UP000481252">
    <property type="component" value="Unassembled WGS sequence"/>
</dbReference>
<keyword evidence="7" id="KW-0460">Magnesium</keyword>
<comment type="caution">
    <text evidence="11">The sequence shown here is derived from an EMBL/GenBank/DDBJ whole genome shotgun (WGS) entry which is preliminary data.</text>
</comment>
<dbReference type="RefSeq" id="WP_165121612.1">
    <property type="nucleotide sequence ID" value="NZ_JAAKZG010000030.1"/>
</dbReference>
<reference evidence="11 12" key="1">
    <citation type="submission" date="2020-02" db="EMBL/GenBank/DDBJ databases">
        <title>Genome sequence of the type strain CGMCC 1.15528 of Mesorhizobium zhangyense.</title>
        <authorList>
            <person name="Gao J."/>
            <person name="Sun J."/>
        </authorList>
    </citation>
    <scope>NUCLEOTIDE SEQUENCE [LARGE SCALE GENOMIC DNA]</scope>
    <source>
        <strain evidence="11 12">CGMCC 1.15528</strain>
    </source>
</reference>
<keyword evidence="8" id="KW-0520">NAD</keyword>
<dbReference type="InterPro" id="IPR000086">
    <property type="entry name" value="NUDIX_hydrolase_dom"/>
</dbReference>
<dbReference type="Gene3D" id="3.90.79.10">
    <property type="entry name" value="Nucleoside Triphosphate Pyrophosphohydrolase"/>
    <property type="match status" value="1"/>
</dbReference>
<dbReference type="GO" id="GO:0035529">
    <property type="term" value="F:NADH pyrophosphatase activity"/>
    <property type="evidence" value="ECO:0007669"/>
    <property type="project" value="TreeGrafter"/>
</dbReference>
<keyword evidence="5" id="KW-0479">Metal-binding</keyword>
<keyword evidence="12" id="KW-1185">Reference proteome</keyword>
<dbReference type="GO" id="GO:0019677">
    <property type="term" value="P:NAD+ catabolic process"/>
    <property type="evidence" value="ECO:0007669"/>
    <property type="project" value="TreeGrafter"/>
</dbReference>
<dbReference type="GO" id="GO:0046872">
    <property type="term" value="F:metal ion binding"/>
    <property type="evidence" value="ECO:0007669"/>
    <property type="project" value="UniProtKB-KW"/>
</dbReference>
<keyword evidence="6 11" id="KW-0378">Hydrolase</keyword>
<dbReference type="Pfam" id="PF09296">
    <property type="entry name" value="NUDIX-like"/>
    <property type="match status" value="1"/>
</dbReference>
<evidence type="ECO:0000256" key="5">
    <source>
        <dbReference type="ARBA" id="ARBA00022723"/>
    </source>
</evidence>
<dbReference type="InterPro" id="IPR015375">
    <property type="entry name" value="NADH_PPase-like_N"/>
</dbReference>
<dbReference type="Pfam" id="PF09297">
    <property type="entry name" value="Zn_ribbon_NUD"/>
    <property type="match status" value="1"/>
</dbReference>
<evidence type="ECO:0000256" key="7">
    <source>
        <dbReference type="ARBA" id="ARBA00022842"/>
    </source>
</evidence>
<protein>
    <recommendedName>
        <fullName evidence="4">NAD(+) diphosphatase</fullName>
        <ecNumber evidence="4">3.6.1.22</ecNumber>
    </recommendedName>
</protein>
<dbReference type="AlphaFoldDB" id="A0A7C9RCQ3"/>
<feature type="domain" description="Nudix hydrolase" evidence="10">
    <location>
        <begin position="175"/>
        <end position="298"/>
    </location>
</feature>
<dbReference type="PANTHER" id="PTHR42904:SF6">
    <property type="entry name" value="NAD-CAPPED RNA HYDROLASE NUDT12"/>
    <property type="match status" value="1"/>
</dbReference>
<dbReference type="Gene3D" id="3.90.79.20">
    <property type="match status" value="1"/>
</dbReference>
<dbReference type="InterPro" id="IPR020084">
    <property type="entry name" value="NUDIX_hydrolase_CS"/>
</dbReference>
<evidence type="ECO:0000256" key="3">
    <source>
        <dbReference type="ARBA" id="ARBA00009595"/>
    </source>
</evidence>
<dbReference type="EC" id="3.6.1.22" evidence="4"/>
<dbReference type="InterPro" id="IPR015797">
    <property type="entry name" value="NUDIX_hydrolase-like_dom_sf"/>
</dbReference>
<dbReference type="InterPro" id="IPR050241">
    <property type="entry name" value="NAD-cap_RNA_hydrolase_NudC"/>
</dbReference>
<dbReference type="GO" id="GO:0006742">
    <property type="term" value="P:NADP+ catabolic process"/>
    <property type="evidence" value="ECO:0007669"/>
    <property type="project" value="TreeGrafter"/>
</dbReference>